<evidence type="ECO:0000313" key="3">
    <source>
        <dbReference type="Proteomes" id="UP000886595"/>
    </source>
</evidence>
<keyword evidence="1" id="KW-0732">Signal</keyword>
<feature type="signal peptide" evidence="1">
    <location>
        <begin position="1"/>
        <end position="33"/>
    </location>
</feature>
<name>A0A8X7S2Y3_BRACI</name>
<comment type="caution">
    <text evidence="2">The sequence shown here is derived from an EMBL/GenBank/DDBJ whole genome shotgun (WGS) entry which is preliminary data.</text>
</comment>
<dbReference type="Proteomes" id="UP000886595">
    <property type="component" value="Unassembled WGS sequence"/>
</dbReference>
<proteinExistence type="predicted"/>
<reference evidence="2 3" key="1">
    <citation type="submission" date="2020-02" db="EMBL/GenBank/DDBJ databases">
        <authorList>
            <person name="Ma Q."/>
            <person name="Huang Y."/>
            <person name="Song X."/>
            <person name="Pei D."/>
        </authorList>
    </citation>
    <scope>NUCLEOTIDE SEQUENCE [LARGE SCALE GENOMIC DNA]</scope>
    <source>
        <strain evidence="2">Sxm20200214</strain>
        <tissue evidence="2">Leaf</tissue>
    </source>
</reference>
<evidence type="ECO:0000313" key="2">
    <source>
        <dbReference type="EMBL" id="KAG2298867.1"/>
    </source>
</evidence>
<feature type="chain" id="PRO_5036463093" evidence="1">
    <location>
        <begin position="34"/>
        <end position="109"/>
    </location>
</feature>
<dbReference type="AlphaFoldDB" id="A0A8X7S2Y3"/>
<protein>
    <submittedName>
        <fullName evidence="2">Uncharacterized protein</fullName>
    </submittedName>
</protein>
<gene>
    <name evidence="2" type="ORF">Bca52824_035339</name>
</gene>
<dbReference type="PROSITE" id="PS51257">
    <property type="entry name" value="PROKAR_LIPOPROTEIN"/>
    <property type="match status" value="1"/>
</dbReference>
<dbReference type="OrthoDB" id="1936886at2759"/>
<sequence>MRRCLIPEAMLWPHCIFITVLTLSLLLGQACFATDTLLQGQYLKDGQELVSAFNIFKLKFFNFENSSNPYLGNLESGVTCMARVHSETVLTLRNALWMETKKKKGKRIH</sequence>
<dbReference type="EMBL" id="JAAMPC010000008">
    <property type="protein sequence ID" value="KAG2298867.1"/>
    <property type="molecule type" value="Genomic_DNA"/>
</dbReference>
<organism evidence="2 3">
    <name type="scientific">Brassica carinata</name>
    <name type="common">Ethiopian mustard</name>
    <name type="synonym">Abyssinian cabbage</name>
    <dbReference type="NCBI Taxonomy" id="52824"/>
    <lineage>
        <taxon>Eukaryota</taxon>
        <taxon>Viridiplantae</taxon>
        <taxon>Streptophyta</taxon>
        <taxon>Embryophyta</taxon>
        <taxon>Tracheophyta</taxon>
        <taxon>Spermatophyta</taxon>
        <taxon>Magnoliopsida</taxon>
        <taxon>eudicotyledons</taxon>
        <taxon>Gunneridae</taxon>
        <taxon>Pentapetalae</taxon>
        <taxon>rosids</taxon>
        <taxon>malvids</taxon>
        <taxon>Brassicales</taxon>
        <taxon>Brassicaceae</taxon>
        <taxon>Brassiceae</taxon>
        <taxon>Brassica</taxon>
    </lineage>
</organism>
<evidence type="ECO:0000256" key="1">
    <source>
        <dbReference type="SAM" id="SignalP"/>
    </source>
</evidence>
<keyword evidence="3" id="KW-1185">Reference proteome</keyword>
<accession>A0A8X7S2Y3</accession>